<feature type="transmembrane region" description="Helical" evidence="1">
    <location>
        <begin position="154"/>
        <end position="172"/>
    </location>
</feature>
<protein>
    <submittedName>
        <fullName evidence="2">Uncharacterized protein</fullName>
    </submittedName>
</protein>
<feature type="transmembrane region" description="Helical" evidence="1">
    <location>
        <begin position="178"/>
        <end position="202"/>
    </location>
</feature>
<dbReference type="EMBL" id="MN739282">
    <property type="protein sequence ID" value="QHS96944.1"/>
    <property type="molecule type" value="Genomic_DNA"/>
</dbReference>
<feature type="transmembrane region" description="Helical" evidence="1">
    <location>
        <begin position="31"/>
        <end position="50"/>
    </location>
</feature>
<reference evidence="2" key="1">
    <citation type="journal article" date="2020" name="Nature">
        <title>Giant virus diversity and host interactions through global metagenomics.</title>
        <authorList>
            <person name="Schulz F."/>
            <person name="Roux S."/>
            <person name="Paez-Espino D."/>
            <person name="Jungbluth S."/>
            <person name="Walsh D.A."/>
            <person name="Denef V.J."/>
            <person name="McMahon K.D."/>
            <person name="Konstantinidis K.T."/>
            <person name="Eloe-Fadrosh E.A."/>
            <person name="Kyrpides N.C."/>
            <person name="Woyke T."/>
        </authorList>
    </citation>
    <scope>NUCLEOTIDE SEQUENCE</scope>
    <source>
        <strain evidence="2">GVMAG-M-3300020166-5</strain>
    </source>
</reference>
<feature type="transmembrane region" description="Helical" evidence="1">
    <location>
        <begin position="93"/>
        <end position="110"/>
    </location>
</feature>
<organism evidence="2">
    <name type="scientific">viral metagenome</name>
    <dbReference type="NCBI Taxonomy" id="1070528"/>
    <lineage>
        <taxon>unclassified sequences</taxon>
        <taxon>metagenomes</taxon>
        <taxon>organismal metagenomes</taxon>
    </lineage>
</organism>
<keyword evidence="1" id="KW-0472">Membrane</keyword>
<evidence type="ECO:0000256" key="1">
    <source>
        <dbReference type="SAM" id="Phobius"/>
    </source>
</evidence>
<dbReference type="AlphaFoldDB" id="A0A6C0BZJ7"/>
<accession>A0A6C0BZJ7</accession>
<sequence length="220" mass="25568">MNEICVVSFLYGVTLKIYDDIIDNKLPLSKIYIDIFCYLTLSLMTIIFYLSPAFSILWTEMAGVSLILDKIYTCNIKQDTTDSKNYECMNDFIWMYSLILSSFFACYHYFNAEAINFNTDSPKNKSLLIFAVINFIIVTCDIYFTPEHSSNKKYYARIVLMVIISVIIFYMVKYSLYFYDGVIGIMLMNMGFLVASVTYMTFEDSNFINKLKTTINNPNS</sequence>
<feature type="transmembrane region" description="Helical" evidence="1">
    <location>
        <begin position="126"/>
        <end position="145"/>
    </location>
</feature>
<keyword evidence="1" id="KW-0812">Transmembrane</keyword>
<proteinExistence type="predicted"/>
<name>A0A6C0BZJ7_9ZZZZ</name>
<keyword evidence="1" id="KW-1133">Transmembrane helix</keyword>
<evidence type="ECO:0000313" key="2">
    <source>
        <dbReference type="EMBL" id="QHS96944.1"/>
    </source>
</evidence>